<evidence type="ECO:0000256" key="1">
    <source>
        <dbReference type="ARBA" id="ARBA00012825"/>
    </source>
</evidence>
<feature type="region of interest" description="Disordered" evidence="5">
    <location>
        <begin position="309"/>
        <end position="329"/>
    </location>
</feature>
<evidence type="ECO:0000259" key="7">
    <source>
        <dbReference type="Pfam" id="PF17863"/>
    </source>
</evidence>
<keyword evidence="2" id="KW-0547">Nucleotide-binding</keyword>
<dbReference type="GO" id="GO:0016851">
    <property type="term" value="F:magnesium chelatase activity"/>
    <property type="evidence" value="ECO:0007669"/>
    <property type="project" value="UniProtKB-EC"/>
</dbReference>
<name>A0AA35SAT3_GEOBA</name>
<keyword evidence="9" id="KW-1185">Reference proteome</keyword>
<evidence type="ECO:0000256" key="3">
    <source>
        <dbReference type="ARBA" id="ARBA00022840"/>
    </source>
</evidence>
<dbReference type="FunFam" id="3.40.50.300:FF:000640">
    <property type="entry name" value="MoxR family ATPase"/>
    <property type="match status" value="1"/>
</dbReference>
<dbReference type="SUPFAM" id="SSF52540">
    <property type="entry name" value="P-loop containing nucleoside triphosphate hydrolases"/>
    <property type="match status" value="1"/>
</dbReference>
<dbReference type="InterPro" id="IPR011703">
    <property type="entry name" value="ATPase_AAA-3"/>
</dbReference>
<gene>
    <name evidence="8" type="ORF">GBAR_LOCUS14816</name>
</gene>
<dbReference type="InterPro" id="IPR041628">
    <property type="entry name" value="ChlI/MoxR_AAA_lid"/>
</dbReference>
<dbReference type="Proteomes" id="UP001174909">
    <property type="component" value="Unassembled WGS sequence"/>
</dbReference>
<reference evidence="8" key="1">
    <citation type="submission" date="2023-03" db="EMBL/GenBank/DDBJ databases">
        <authorList>
            <person name="Steffen K."/>
            <person name="Cardenas P."/>
        </authorList>
    </citation>
    <scope>NUCLEOTIDE SEQUENCE</scope>
</reference>
<dbReference type="InterPro" id="IPR027417">
    <property type="entry name" value="P-loop_NTPase"/>
</dbReference>
<comment type="pathway">
    <text evidence="4">Porphyrin-containing compound metabolism.</text>
</comment>
<organism evidence="8 9">
    <name type="scientific">Geodia barretti</name>
    <name type="common">Barrett's horny sponge</name>
    <dbReference type="NCBI Taxonomy" id="519541"/>
    <lineage>
        <taxon>Eukaryota</taxon>
        <taxon>Metazoa</taxon>
        <taxon>Porifera</taxon>
        <taxon>Demospongiae</taxon>
        <taxon>Heteroscleromorpha</taxon>
        <taxon>Tetractinellida</taxon>
        <taxon>Astrophorina</taxon>
        <taxon>Geodiidae</taxon>
        <taxon>Geodia</taxon>
    </lineage>
</organism>
<dbReference type="GO" id="GO:0005524">
    <property type="term" value="F:ATP binding"/>
    <property type="evidence" value="ECO:0007669"/>
    <property type="project" value="UniProtKB-KW"/>
</dbReference>
<evidence type="ECO:0000259" key="6">
    <source>
        <dbReference type="Pfam" id="PF07726"/>
    </source>
</evidence>
<protein>
    <recommendedName>
        <fullName evidence="1">magnesium chelatase</fullName>
        <ecNumber evidence="1">6.6.1.1</ecNumber>
    </recommendedName>
</protein>
<dbReference type="InterPro" id="IPR050764">
    <property type="entry name" value="CbbQ/NirQ/NorQ/GpvN"/>
</dbReference>
<dbReference type="Gene3D" id="3.40.50.300">
    <property type="entry name" value="P-loop containing nucleotide triphosphate hydrolases"/>
    <property type="match status" value="1"/>
</dbReference>
<dbReference type="AlphaFoldDB" id="A0AA35SAT3"/>
<evidence type="ECO:0000256" key="5">
    <source>
        <dbReference type="SAM" id="MobiDB-lite"/>
    </source>
</evidence>
<evidence type="ECO:0000313" key="9">
    <source>
        <dbReference type="Proteomes" id="UP001174909"/>
    </source>
</evidence>
<feature type="domain" description="ChlI/MoxR AAA lid" evidence="7">
    <location>
        <begin position="226"/>
        <end position="297"/>
    </location>
</feature>
<keyword evidence="3" id="KW-0067">ATP-binding</keyword>
<dbReference type="Pfam" id="PF07726">
    <property type="entry name" value="AAA_3"/>
    <property type="match status" value="1"/>
</dbReference>
<comment type="caution">
    <text evidence="8">The sequence shown here is derived from an EMBL/GenBank/DDBJ whole genome shotgun (WGS) entry which is preliminary data.</text>
</comment>
<feature type="domain" description="ATPase AAA-3" evidence="6">
    <location>
        <begin position="28"/>
        <end position="158"/>
    </location>
</feature>
<evidence type="ECO:0000256" key="4">
    <source>
        <dbReference type="ARBA" id="ARBA00023444"/>
    </source>
</evidence>
<evidence type="ECO:0000313" key="8">
    <source>
        <dbReference type="EMBL" id="CAI8025687.1"/>
    </source>
</evidence>
<dbReference type="Gene3D" id="1.10.8.80">
    <property type="entry name" value="Magnesium chelatase subunit I, C-Terminal domain"/>
    <property type="match status" value="1"/>
</dbReference>
<dbReference type="GO" id="GO:0016887">
    <property type="term" value="F:ATP hydrolysis activity"/>
    <property type="evidence" value="ECO:0007669"/>
    <property type="project" value="InterPro"/>
</dbReference>
<dbReference type="PANTHER" id="PTHR42759">
    <property type="entry name" value="MOXR FAMILY PROTEIN"/>
    <property type="match status" value="1"/>
</dbReference>
<dbReference type="EMBL" id="CASHTH010002177">
    <property type="protein sequence ID" value="CAI8025687.1"/>
    <property type="molecule type" value="Genomic_DNA"/>
</dbReference>
<dbReference type="PIRSF" id="PIRSF002849">
    <property type="entry name" value="AAA_ATPase_chaperone_MoxR_prd"/>
    <property type="match status" value="1"/>
</dbReference>
<dbReference type="Pfam" id="PF17863">
    <property type="entry name" value="AAA_lid_2"/>
    <property type="match status" value="1"/>
</dbReference>
<sequence length="329" mass="36054">MKQEAQKVIVGQTELFELIVVSLFSGGHVLLEGVPGTAKTLVAKTLAMIVAGKFSRVQFTPDLMPSDIIGTSVYDLTTNQFNLKRGPVFTNVLLADEINRAPAKTQSALLESMEERQVSIDGVRYVLPPPFMVLATQNPIEYEGTYPLPEAQLDRFLFKLRVDYPAPEVETEILMNYHHGFNATRLETIGIESVVDSTALQACQDAIQAVTVEDSIFSYIVGLAAASRASNELVLGGSPRASIALLLASKTYAALQGRDYILPDDVKFLAPSVYRHRILLKPDAEIEGLTPDDVIDRLLAEAEIPLSKKNAFKQPSPHLPTSNRRSDCA</sequence>
<evidence type="ECO:0000256" key="2">
    <source>
        <dbReference type="ARBA" id="ARBA00022741"/>
    </source>
</evidence>
<dbReference type="PANTHER" id="PTHR42759:SF1">
    <property type="entry name" value="MAGNESIUM-CHELATASE SUBUNIT CHLD"/>
    <property type="match status" value="1"/>
</dbReference>
<proteinExistence type="predicted"/>
<accession>A0AA35SAT3</accession>
<dbReference type="EC" id="6.6.1.1" evidence="1"/>